<dbReference type="Gene3D" id="3.30.360.10">
    <property type="entry name" value="Dihydrodipicolinate Reductase, domain 2"/>
    <property type="match status" value="1"/>
</dbReference>
<evidence type="ECO:0000259" key="2">
    <source>
        <dbReference type="Pfam" id="PF01408"/>
    </source>
</evidence>
<keyword evidence="5" id="KW-1185">Reference proteome</keyword>
<keyword evidence="1" id="KW-0732">Signal</keyword>
<dbReference type="InterPro" id="IPR000683">
    <property type="entry name" value="Gfo/Idh/MocA-like_OxRdtase_N"/>
</dbReference>
<dbReference type="InterPro" id="IPR055170">
    <property type="entry name" value="GFO_IDH_MocA-like_dom"/>
</dbReference>
<dbReference type="PANTHER" id="PTHR43249:SF1">
    <property type="entry name" value="D-GLUCOSIDE 3-DEHYDROGENASE"/>
    <property type="match status" value="1"/>
</dbReference>
<protein>
    <submittedName>
        <fullName evidence="4">Gfo/Idh/MocA family oxidoreductase</fullName>
    </submittedName>
</protein>
<dbReference type="InterPro" id="IPR036291">
    <property type="entry name" value="NAD(P)-bd_dom_sf"/>
</dbReference>
<proteinExistence type="predicted"/>
<dbReference type="SUPFAM" id="SSF51735">
    <property type="entry name" value="NAD(P)-binding Rossmann-fold domains"/>
    <property type="match status" value="1"/>
</dbReference>
<dbReference type="InterPro" id="IPR052515">
    <property type="entry name" value="Gfo/Idh/MocA_Oxidoreductase"/>
</dbReference>
<feature type="domain" description="GFO/IDH/MocA-like oxidoreductase" evidence="3">
    <location>
        <begin position="132"/>
        <end position="254"/>
    </location>
</feature>
<dbReference type="PANTHER" id="PTHR43249">
    <property type="entry name" value="UDP-N-ACETYL-2-AMINO-2-DEOXY-D-GLUCURONATE OXIDASE"/>
    <property type="match status" value="1"/>
</dbReference>
<gene>
    <name evidence="4" type="ORF">GNZ12_38265</name>
</gene>
<dbReference type="Pfam" id="PF01408">
    <property type="entry name" value="GFO_IDH_MocA"/>
    <property type="match status" value="1"/>
</dbReference>
<accession>A0ABX2C4W6</accession>
<dbReference type="RefSeq" id="WP_172317454.1">
    <property type="nucleotide sequence ID" value="NZ_WOEY01000152.1"/>
</dbReference>
<comment type="caution">
    <text evidence="4">The sequence shown here is derived from an EMBL/GenBank/DDBJ whole genome shotgun (WGS) entry which is preliminary data.</text>
</comment>
<reference evidence="4 5" key="1">
    <citation type="submission" date="2019-11" db="EMBL/GenBank/DDBJ databases">
        <title>Metabolism of dissolved organic matter in forest soils.</title>
        <authorList>
            <person name="Cyle K.T."/>
            <person name="Wilhelm R.C."/>
            <person name="Martinez C.E."/>
        </authorList>
    </citation>
    <scope>NUCLEOTIDE SEQUENCE [LARGE SCALE GENOMIC DNA]</scope>
    <source>
        <strain evidence="4 5">1N</strain>
    </source>
</reference>
<dbReference type="EMBL" id="WOEY01000152">
    <property type="protein sequence ID" value="NPT47040.1"/>
    <property type="molecule type" value="Genomic_DNA"/>
</dbReference>
<name>A0ABX2C4W6_9BURK</name>
<evidence type="ECO:0000256" key="1">
    <source>
        <dbReference type="SAM" id="SignalP"/>
    </source>
</evidence>
<organism evidence="4 5">
    <name type="scientific">Paraburkholderia solitsugae</name>
    <dbReference type="NCBI Taxonomy" id="2675748"/>
    <lineage>
        <taxon>Bacteria</taxon>
        <taxon>Pseudomonadati</taxon>
        <taxon>Pseudomonadota</taxon>
        <taxon>Betaproteobacteria</taxon>
        <taxon>Burkholderiales</taxon>
        <taxon>Burkholderiaceae</taxon>
        <taxon>Paraburkholderia</taxon>
    </lineage>
</organism>
<evidence type="ECO:0000313" key="4">
    <source>
        <dbReference type="EMBL" id="NPT47040.1"/>
    </source>
</evidence>
<feature type="chain" id="PRO_5047505203" evidence="1">
    <location>
        <begin position="22"/>
        <end position="334"/>
    </location>
</feature>
<evidence type="ECO:0000313" key="5">
    <source>
        <dbReference type="Proteomes" id="UP000652198"/>
    </source>
</evidence>
<feature type="domain" description="Gfo/Idh/MocA-like oxidoreductase N-terminal" evidence="2">
    <location>
        <begin position="5"/>
        <end position="121"/>
    </location>
</feature>
<dbReference type="SUPFAM" id="SSF55347">
    <property type="entry name" value="Glyceraldehyde-3-phosphate dehydrogenase-like, C-terminal domain"/>
    <property type="match status" value="1"/>
</dbReference>
<feature type="signal peptide" evidence="1">
    <location>
        <begin position="1"/>
        <end position="21"/>
    </location>
</feature>
<dbReference type="Pfam" id="PF22725">
    <property type="entry name" value="GFO_IDH_MocA_C3"/>
    <property type="match status" value="1"/>
</dbReference>
<evidence type="ECO:0000259" key="3">
    <source>
        <dbReference type="Pfam" id="PF22725"/>
    </source>
</evidence>
<dbReference type="Gene3D" id="3.40.50.720">
    <property type="entry name" value="NAD(P)-binding Rossmann-like Domain"/>
    <property type="match status" value="1"/>
</dbReference>
<dbReference type="Proteomes" id="UP000652198">
    <property type="component" value="Unassembled WGS sequence"/>
</dbReference>
<sequence>MRKTRIAIVGAGLAATPHALALNELNDEVEVVAIVGRSPERLERFASTYGFPIARSFDAVLQNQRVDAVLVLTPPHTHLELVEGAAAARKHVLLEKPLDISIPRAERAVEVCRKAGVQLGVVFQNRFRPAVERLATLAKSGALGAIAYAGVDLRWWRPQSYYDEPGRGTYARDGGGVLMTQAIHSLDILMWLAGEVSTVVGATATTALHSMEAEDFASAALTFESGAAGHVLATTAAYPGFPERIELIGANGTAVLEGGHLRTFFHDGRVDEFQDPSSSGFGAKPMDFSHTAHRDLLKNFFSAIREDRSPLVTGDDALCVQRLIERITAHSGRR</sequence>